<dbReference type="EMBL" id="JALJOU010000002">
    <property type="protein sequence ID" value="KAK9845822.1"/>
    <property type="molecule type" value="Genomic_DNA"/>
</dbReference>
<dbReference type="Pfam" id="PF17820">
    <property type="entry name" value="PDZ_6"/>
    <property type="match status" value="1"/>
</dbReference>
<evidence type="ECO:0000259" key="3">
    <source>
        <dbReference type="PROSITE" id="PS50106"/>
    </source>
</evidence>
<dbReference type="InterPro" id="IPR036034">
    <property type="entry name" value="PDZ_sf"/>
</dbReference>
<dbReference type="Proteomes" id="UP001445335">
    <property type="component" value="Unassembled WGS sequence"/>
</dbReference>
<comment type="caution">
    <text evidence="4">The sequence shown here is derived from an EMBL/GenBank/DDBJ whole genome shotgun (WGS) entry which is preliminary data.</text>
</comment>
<evidence type="ECO:0000313" key="4">
    <source>
        <dbReference type="EMBL" id="KAK9845822.1"/>
    </source>
</evidence>
<dbReference type="AlphaFoldDB" id="A0AAW1SIC5"/>
<keyword evidence="5" id="KW-1185">Reference proteome</keyword>
<dbReference type="InterPro" id="IPR040815">
    <property type="entry name" value="Nas2_N"/>
</dbReference>
<dbReference type="InterPro" id="IPR041489">
    <property type="entry name" value="PDZ_6"/>
</dbReference>
<evidence type="ECO:0000256" key="2">
    <source>
        <dbReference type="ARBA" id="ARBA00023186"/>
    </source>
</evidence>
<dbReference type="PANTHER" id="PTHR12651:SF1">
    <property type="entry name" value="26S PROTEASOME NON-ATPASE REGULATORY SUBUNIT 9"/>
    <property type="match status" value="1"/>
</dbReference>
<dbReference type="Gene3D" id="2.30.42.10">
    <property type="match status" value="1"/>
</dbReference>
<gene>
    <name evidence="4" type="ORF">WJX81_003298</name>
</gene>
<dbReference type="Pfam" id="PF18265">
    <property type="entry name" value="Nas2_N"/>
    <property type="match status" value="1"/>
</dbReference>
<dbReference type="GO" id="GO:0005634">
    <property type="term" value="C:nucleus"/>
    <property type="evidence" value="ECO:0007669"/>
    <property type="project" value="TreeGrafter"/>
</dbReference>
<evidence type="ECO:0000313" key="5">
    <source>
        <dbReference type="Proteomes" id="UP001445335"/>
    </source>
</evidence>
<dbReference type="PANTHER" id="PTHR12651">
    <property type="entry name" value="26S PROTEASOME NON-ATPASE REGULATORY SUBUNIT 9"/>
    <property type="match status" value="1"/>
</dbReference>
<evidence type="ECO:0000256" key="1">
    <source>
        <dbReference type="ARBA" id="ARBA00005256"/>
    </source>
</evidence>
<organism evidence="4 5">
    <name type="scientific">Elliptochloris bilobata</name>
    <dbReference type="NCBI Taxonomy" id="381761"/>
    <lineage>
        <taxon>Eukaryota</taxon>
        <taxon>Viridiplantae</taxon>
        <taxon>Chlorophyta</taxon>
        <taxon>core chlorophytes</taxon>
        <taxon>Trebouxiophyceae</taxon>
        <taxon>Trebouxiophyceae incertae sedis</taxon>
        <taxon>Elliptochloris clade</taxon>
        <taxon>Elliptochloris</taxon>
    </lineage>
</organism>
<protein>
    <recommendedName>
        <fullName evidence="3">PDZ domain-containing protein</fullName>
    </recommendedName>
</protein>
<dbReference type="InterPro" id="IPR001478">
    <property type="entry name" value="PDZ"/>
</dbReference>
<comment type="similarity">
    <text evidence="1">Belongs to the proteasome subunit p27 family.</text>
</comment>
<accession>A0AAW1SIC5</accession>
<dbReference type="PROSITE" id="PS50106">
    <property type="entry name" value="PDZ"/>
    <property type="match status" value="1"/>
</dbReference>
<sequence>MDLKAQIDALAARREALEAEMAVHSQRLESAGLGLHSSLVDAQGFPLADVDVASARADRHALFMLANDHKTQAAPPHAAPAPRAAPLANRAAPLTNGPPAARPYAVVDSVAPGSPAGMAGVRAGDQVVSFGGVAAAGGHELRQVAAAVQASKDRAMAMAVRREGRLEHLSVTPRRWSGPGLLGMHLRPLNPA</sequence>
<dbReference type="InterPro" id="IPR035269">
    <property type="entry name" value="PSMD9"/>
</dbReference>
<feature type="domain" description="PDZ" evidence="3">
    <location>
        <begin position="106"/>
        <end position="163"/>
    </location>
</feature>
<keyword evidence="2" id="KW-0143">Chaperone</keyword>
<dbReference type="SUPFAM" id="SSF50156">
    <property type="entry name" value="PDZ domain-like"/>
    <property type="match status" value="1"/>
</dbReference>
<reference evidence="4 5" key="1">
    <citation type="journal article" date="2024" name="Nat. Commun.">
        <title>Phylogenomics reveals the evolutionary origins of lichenization in chlorophyte algae.</title>
        <authorList>
            <person name="Puginier C."/>
            <person name="Libourel C."/>
            <person name="Otte J."/>
            <person name="Skaloud P."/>
            <person name="Haon M."/>
            <person name="Grisel S."/>
            <person name="Petersen M."/>
            <person name="Berrin J.G."/>
            <person name="Delaux P.M."/>
            <person name="Dal Grande F."/>
            <person name="Keller J."/>
        </authorList>
    </citation>
    <scope>NUCLEOTIDE SEQUENCE [LARGE SCALE GENOMIC DNA]</scope>
    <source>
        <strain evidence="4 5">SAG 245.80</strain>
    </source>
</reference>
<dbReference type="Gene3D" id="6.10.140.1710">
    <property type="match status" value="1"/>
</dbReference>
<dbReference type="SMART" id="SM00228">
    <property type="entry name" value="PDZ"/>
    <property type="match status" value="1"/>
</dbReference>
<name>A0AAW1SIC5_9CHLO</name>
<proteinExistence type="inferred from homology"/>
<dbReference type="GO" id="GO:0070682">
    <property type="term" value="P:proteasome regulatory particle assembly"/>
    <property type="evidence" value="ECO:0007669"/>
    <property type="project" value="InterPro"/>
</dbReference>
<dbReference type="FunFam" id="2.30.42.10:FF:000107">
    <property type="entry name" value="26S proteasome non-ATPase regulatory subunit 9"/>
    <property type="match status" value="1"/>
</dbReference>
<dbReference type="GO" id="GO:0005737">
    <property type="term" value="C:cytoplasm"/>
    <property type="evidence" value="ECO:0007669"/>
    <property type="project" value="TreeGrafter"/>
</dbReference>